<dbReference type="SUPFAM" id="SSF48403">
    <property type="entry name" value="Ankyrin repeat"/>
    <property type="match status" value="1"/>
</dbReference>
<evidence type="ECO:0000256" key="2">
    <source>
        <dbReference type="SAM" id="Phobius"/>
    </source>
</evidence>
<accession>A0A5B7AMB4</accession>
<dbReference type="Pfam" id="PF12796">
    <property type="entry name" value="Ank_2"/>
    <property type="match status" value="1"/>
</dbReference>
<sequence>MGNSQSETARRNDSLRSDVEMAVPLGPPTARDLYFEGCIPLHIAASKGDWKAADHIIRKNATLKNAPITEGGETALHVAAAAGHVFFVEKLVAEMAQSDLEIPNKKGHTALSFAAVTGNVQIATLMVVKNSKLPSIHDPEAKSPLYFAALSGHSDMAEYLFNQIELLGTPENQIEPLGTPANQIELLNTCISAGLYGLALKIVQHHKELAVATDENGETPLHVLAQTPSAFAGGIQQGMWGRIINSFPYCKGAQKEMLMQTKALELLKFLWRHVIGQQDLEISQIPENIVKLLFDAAELGNYNFLVELLRFYPDFIWKVDKNRQSIFHIAVKHRHENIFNLIYEIGTVKELIATYRDNGDDNNMLHLAASIAPPNKLNVVSGAALQMQRQLIWYKAVEKIVPPSYREMKNQNGKTPHNLFIANHKELMKEGEQWMKGTAKSCMLVATLIATVAYTTAFTVPGGNDNSTGAPILLNKRFFTVFSVSEAVSMLSSSTSILMFLSILTSRYAEHDFLVSLPIWLMIGFTTLFVSVAAMMIAFCTTFVLSYHQGLAQVLVPFSLFAFVPIVFISLNYSLFFDIIRSTFGTRFLFRSRKRLFS</sequence>
<gene>
    <name evidence="4" type="ORF">Din_025644</name>
</gene>
<feature type="transmembrane region" description="Helical" evidence="2">
    <location>
        <begin position="438"/>
        <end position="458"/>
    </location>
</feature>
<feature type="transmembrane region" description="Helical" evidence="2">
    <location>
        <begin position="558"/>
        <end position="580"/>
    </location>
</feature>
<dbReference type="GO" id="GO:0016020">
    <property type="term" value="C:membrane"/>
    <property type="evidence" value="ECO:0007669"/>
    <property type="project" value="TreeGrafter"/>
</dbReference>
<name>A0A5B7AMB4_DAVIN</name>
<proteinExistence type="predicted"/>
<protein>
    <recommendedName>
        <fullName evidence="3">PGG domain-containing protein</fullName>
    </recommendedName>
</protein>
<dbReference type="InterPro" id="IPR026961">
    <property type="entry name" value="PGG_dom"/>
</dbReference>
<dbReference type="EMBL" id="GHES01025644">
    <property type="protein sequence ID" value="MPA56203.1"/>
    <property type="molecule type" value="Transcribed_RNA"/>
</dbReference>
<dbReference type="PANTHER" id="PTHR24177">
    <property type="entry name" value="CASKIN"/>
    <property type="match status" value="1"/>
</dbReference>
<dbReference type="AlphaFoldDB" id="A0A5B7AMB4"/>
<feature type="transmembrane region" description="Helical" evidence="2">
    <location>
        <begin position="478"/>
        <end position="501"/>
    </location>
</feature>
<keyword evidence="2" id="KW-0812">Transmembrane</keyword>
<evidence type="ECO:0000259" key="3">
    <source>
        <dbReference type="Pfam" id="PF13962"/>
    </source>
</evidence>
<dbReference type="InterPro" id="IPR002110">
    <property type="entry name" value="Ankyrin_rpt"/>
</dbReference>
<keyword evidence="2" id="KW-1133">Transmembrane helix</keyword>
<evidence type="ECO:0000256" key="1">
    <source>
        <dbReference type="PROSITE-ProRule" id="PRU00023"/>
    </source>
</evidence>
<feature type="repeat" description="ANK" evidence="1">
    <location>
        <begin position="71"/>
        <end position="103"/>
    </location>
</feature>
<dbReference type="Pfam" id="PF13962">
    <property type="entry name" value="PGG"/>
    <property type="match status" value="1"/>
</dbReference>
<dbReference type="PANTHER" id="PTHR24177:SF292">
    <property type="entry name" value="ANKYRIN REPEAT FAMILY PROTEIN-RELATED"/>
    <property type="match status" value="1"/>
</dbReference>
<reference evidence="4" key="1">
    <citation type="submission" date="2019-08" db="EMBL/GenBank/DDBJ databases">
        <title>Reference gene set and small RNA set construction with multiple tissues from Davidia involucrata Baill.</title>
        <authorList>
            <person name="Yang H."/>
            <person name="Zhou C."/>
            <person name="Li G."/>
            <person name="Wang J."/>
            <person name="Gao P."/>
            <person name="Wang M."/>
            <person name="Wang R."/>
            <person name="Zhao Y."/>
        </authorList>
    </citation>
    <scope>NUCLEOTIDE SEQUENCE</scope>
    <source>
        <tissue evidence="4">Mixed with DoveR01_LX</tissue>
    </source>
</reference>
<feature type="domain" description="PGG" evidence="3">
    <location>
        <begin position="433"/>
        <end position="544"/>
    </location>
</feature>
<dbReference type="PROSITE" id="PS50088">
    <property type="entry name" value="ANK_REPEAT"/>
    <property type="match status" value="1"/>
</dbReference>
<dbReference type="Gene3D" id="1.25.40.20">
    <property type="entry name" value="Ankyrin repeat-containing domain"/>
    <property type="match status" value="2"/>
</dbReference>
<keyword evidence="1" id="KW-0040">ANK repeat</keyword>
<feature type="transmembrane region" description="Helical" evidence="2">
    <location>
        <begin position="513"/>
        <end position="546"/>
    </location>
</feature>
<evidence type="ECO:0000313" key="4">
    <source>
        <dbReference type="EMBL" id="MPA56203.1"/>
    </source>
</evidence>
<organism evidence="4">
    <name type="scientific">Davidia involucrata</name>
    <name type="common">Dove tree</name>
    <dbReference type="NCBI Taxonomy" id="16924"/>
    <lineage>
        <taxon>Eukaryota</taxon>
        <taxon>Viridiplantae</taxon>
        <taxon>Streptophyta</taxon>
        <taxon>Embryophyta</taxon>
        <taxon>Tracheophyta</taxon>
        <taxon>Spermatophyta</taxon>
        <taxon>Magnoliopsida</taxon>
        <taxon>eudicotyledons</taxon>
        <taxon>Gunneridae</taxon>
        <taxon>Pentapetalae</taxon>
        <taxon>asterids</taxon>
        <taxon>Cornales</taxon>
        <taxon>Nyssaceae</taxon>
        <taxon>Davidia</taxon>
    </lineage>
</organism>
<dbReference type="SMART" id="SM00248">
    <property type="entry name" value="ANK"/>
    <property type="match status" value="5"/>
</dbReference>
<keyword evidence="2" id="KW-0472">Membrane</keyword>
<dbReference type="InterPro" id="IPR036770">
    <property type="entry name" value="Ankyrin_rpt-contain_sf"/>
</dbReference>